<reference evidence="4 5" key="1">
    <citation type="submission" date="2019-09" db="EMBL/GenBank/DDBJ databases">
        <title>Screening of Novel Bioactive Compounds from Soil-Associated.</title>
        <authorList>
            <person name="Zhao S."/>
        </authorList>
    </citation>
    <scope>NUCLEOTIDE SEQUENCE [LARGE SCALE GENOMIC DNA]</scope>
    <source>
        <strain evidence="4 5">HIT-DPA4</strain>
    </source>
</reference>
<keyword evidence="1" id="KW-0378">Hydrolase</keyword>
<dbReference type="InterPro" id="IPR036457">
    <property type="entry name" value="PPM-type-like_dom_sf"/>
</dbReference>
<dbReference type="PANTHER" id="PTHR43156">
    <property type="entry name" value="STAGE II SPORULATION PROTEIN E-RELATED"/>
    <property type="match status" value="1"/>
</dbReference>
<evidence type="ECO:0000256" key="1">
    <source>
        <dbReference type="ARBA" id="ARBA00022801"/>
    </source>
</evidence>
<dbReference type="EMBL" id="VZRB01000068">
    <property type="protein sequence ID" value="KAB1139251.1"/>
    <property type="molecule type" value="Genomic_DNA"/>
</dbReference>
<evidence type="ECO:0000259" key="3">
    <source>
        <dbReference type="PROSITE" id="PS51746"/>
    </source>
</evidence>
<proteinExistence type="predicted"/>
<protein>
    <submittedName>
        <fullName evidence="4">Serine/threonine-protein phosphatase</fullName>
    </submittedName>
</protein>
<dbReference type="Proteomes" id="UP000442707">
    <property type="component" value="Unassembled WGS sequence"/>
</dbReference>
<name>A0A6H9UN95_9ACTN</name>
<dbReference type="Pfam" id="PF07228">
    <property type="entry name" value="SpoIIE"/>
    <property type="match status" value="1"/>
</dbReference>
<dbReference type="InterPro" id="IPR052016">
    <property type="entry name" value="Bact_Sigma-Reg"/>
</dbReference>
<dbReference type="SUPFAM" id="SSF81606">
    <property type="entry name" value="PP2C-like"/>
    <property type="match status" value="1"/>
</dbReference>
<dbReference type="InterPro" id="IPR001932">
    <property type="entry name" value="PPM-type_phosphatase-like_dom"/>
</dbReference>
<feature type="domain" description="PPM-type phosphatase" evidence="3">
    <location>
        <begin position="164"/>
        <end position="366"/>
    </location>
</feature>
<dbReference type="Gene3D" id="3.60.40.10">
    <property type="entry name" value="PPM-type phosphatase domain"/>
    <property type="match status" value="1"/>
</dbReference>
<feature type="transmembrane region" description="Helical" evidence="2">
    <location>
        <begin position="64"/>
        <end position="87"/>
    </location>
</feature>
<comment type="caution">
    <text evidence="4">The sequence shown here is derived from an EMBL/GenBank/DDBJ whole genome shotgun (WGS) entry which is preliminary data.</text>
</comment>
<keyword evidence="2" id="KW-0472">Membrane</keyword>
<accession>A0A6H9UN95</accession>
<dbReference type="FunFam" id="3.60.40.10:FF:000058">
    <property type="entry name" value="Stage II sporulation protein E"/>
    <property type="match status" value="1"/>
</dbReference>
<keyword evidence="2" id="KW-1133">Transmembrane helix</keyword>
<keyword evidence="2" id="KW-0812">Transmembrane</keyword>
<feature type="transmembrane region" description="Helical" evidence="2">
    <location>
        <begin position="94"/>
        <end position="111"/>
    </location>
</feature>
<dbReference type="SMART" id="SM00331">
    <property type="entry name" value="PP2C_SIG"/>
    <property type="match status" value="1"/>
</dbReference>
<organism evidence="4 5">
    <name type="scientific">Streptomyces luteolifulvus</name>
    <dbReference type="NCBI Taxonomy" id="2615112"/>
    <lineage>
        <taxon>Bacteria</taxon>
        <taxon>Bacillati</taxon>
        <taxon>Actinomycetota</taxon>
        <taxon>Actinomycetes</taxon>
        <taxon>Kitasatosporales</taxon>
        <taxon>Streptomycetaceae</taxon>
        <taxon>Streptomyces</taxon>
    </lineage>
</organism>
<dbReference type="AlphaFoldDB" id="A0A6H9UN95"/>
<keyword evidence="5" id="KW-1185">Reference proteome</keyword>
<dbReference type="GO" id="GO:0016791">
    <property type="term" value="F:phosphatase activity"/>
    <property type="evidence" value="ECO:0007669"/>
    <property type="project" value="TreeGrafter"/>
</dbReference>
<evidence type="ECO:0000313" key="4">
    <source>
        <dbReference type="EMBL" id="KAB1139251.1"/>
    </source>
</evidence>
<dbReference type="PANTHER" id="PTHR43156:SF2">
    <property type="entry name" value="STAGE II SPORULATION PROTEIN E"/>
    <property type="match status" value="1"/>
</dbReference>
<evidence type="ECO:0000256" key="2">
    <source>
        <dbReference type="SAM" id="Phobius"/>
    </source>
</evidence>
<sequence>MMRFVIMSGRLWHRRPPHGGKWESALLAPVVLTLVITGLAFSTPREIAFSRLLPAAPALAAAMWPVIPTILLGTFCLLVMIGLSFVYTDLGTPYTAAAIVTVTLAAAYASHVRLQREDTLFHVRLVADAAQKVLLRPLPRRLQDVEIESLYLAAQEQARIGGDFYEAADTPYGVRLLIGDVRGKGLTAVGAASAVISSFREAAYDEPDLKGVIRRLEASISRHSEAFPAHDLPEHFATALIAEIPHGSGHLRLLNCGHPPPLLVHRGETRVLEPTAPSPPLNLAALIGDHYSVDTVPLAPGDQLLLYTDGVTETRDHSGEFFPLPDWMRGQDLAPPRELLDRLHRDLLDYSGGRLDDDIAALAVRCPGTRTQEGSGVGHHAR</sequence>
<evidence type="ECO:0000313" key="5">
    <source>
        <dbReference type="Proteomes" id="UP000442707"/>
    </source>
</evidence>
<gene>
    <name evidence="4" type="ORF">F7R91_40705</name>
</gene>
<dbReference type="PROSITE" id="PS51746">
    <property type="entry name" value="PPM_2"/>
    <property type="match status" value="1"/>
</dbReference>